<protein>
    <recommendedName>
        <fullName evidence="3">NAD(+) synthase (glutamine-hydrolyzing)</fullName>
        <ecNumber evidence="3">6.3.5.1</ecNumber>
    </recommendedName>
</protein>
<dbReference type="Pfam" id="PF00795">
    <property type="entry name" value="CN_hydrolase"/>
    <property type="match status" value="1"/>
</dbReference>
<evidence type="ECO:0000256" key="5">
    <source>
        <dbReference type="ARBA" id="ARBA00022741"/>
    </source>
</evidence>
<evidence type="ECO:0000259" key="8">
    <source>
        <dbReference type="PROSITE" id="PS50263"/>
    </source>
</evidence>
<dbReference type="InterPro" id="IPR022310">
    <property type="entry name" value="NAD/GMP_synthase"/>
</dbReference>
<evidence type="ECO:0000256" key="6">
    <source>
        <dbReference type="ARBA" id="ARBA00022840"/>
    </source>
</evidence>
<evidence type="ECO:0000256" key="4">
    <source>
        <dbReference type="ARBA" id="ARBA00022598"/>
    </source>
</evidence>
<sequence length="447" mass="49305">MKIALCQVNPTVGAFDAIHELIIHNYKMSVDQGAELVVFPEMITTGYPTQDLLWENEFIEANIKLLEIIAAESKIPIILGYVRISDGKLYNSAALCSEGHHRGTYDKILLPNYDVFDEDRYFTSGKSIGVWQINYNGNIVNIGIQICEDLWDHDYDCKVSRLQKDAGADLIINISASPYSEGRLIHRSELILEKVSRLKLPFLYCNLVGAQDELIFDGESLAFSADGDCIGQGNAFKEDIVIVNLAEPVKYSINIRSREENMYKALCLGVADYFRKTGHQDAVVGLSGGIDSALAACIATDALGAEHVHGISLPSKFSSDHSLTDAQVLADNLGIDYRIIPIQDAVEGLEKSLYAHFLGMNRNVTEENLQARIRGTLLMGLSNKFGWLVLSTGNKTELALGYCTLYGDMSGGLAVISDLSKTDVYALAEWINKIHSDRIPENTISKP</sequence>
<dbReference type="InterPro" id="IPR003010">
    <property type="entry name" value="C-N_Hydrolase"/>
</dbReference>
<dbReference type="GO" id="GO:0005737">
    <property type="term" value="C:cytoplasm"/>
    <property type="evidence" value="ECO:0007669"/>
    <property type="project" value="InterPro"/>
</dbReference>
<dbReference type="PROSITE" id="PS50263">
    <property type="entry name" value="CN_HYDROLASE"/>
    <property type="match status" value="1"/>
</dbReference>
<dbReference type="GO" id="GO:0005524">
    <property type="term" value="F:ATP binding"/>
    <property type="evidence" value="ECO:0007669"/>
    <property type="project" value="UniProtKB-KW"/>
</dbReference>
<name>A0A382I063_9ZZZZ</name>
<dbReference type="InterPro" id="IPR036526">
    <property type="entry name" value="C-N_Hydrolase_sf"/>
</dbReference>
<evidence type="ECO:0000256" key="2">
    <source>
        <dbReference type="ARBA" id="ARBA00007145"/>
    </source>
</evidence>
<dbReference type="CDD" id="cd07570">
    <property type="entry name" value="GAT_Gln-NAD-synth"/>
    <property type="match status" value="1"/>
</dbReference>
<dbReference type="PANTHER" id="PTHR23090">
    <property type="entry name" value="NH 3 /GLUTAMINE-DEPENDENT NAD + SYNTHETASE"/>
    <property type="match status" value="1"/>
</dbReference>
<dbReference type="CDD" id="cd00553">
    <property type="entry name" value="NAD_synthase"/>
    <property type="match status" value="1"/>
</dbReference>
<dbReference type="SUPFAM" id="SSF52402">
    <property type="entry name" value="Adenine nucleotide alpha hydrolases-like"/>
    <property type="match status" value="1"/>
</dbReference>
<dbReference type="Gene3D" id="3.60.110.10">
    <property type="entry name" value="Carbon-nitrogen hydrolase"/>
    <property type="match status" value="1"/>
</dbReference>
<feature type="domain" description="CN hydrolase" evidence="8">
    <location>
        <begin position="1"/>
        <end position="247"/>
    </location>
</feature>
<accession>A0A382I063</accession>
<dbReference type="GO" id="GO:0003952">
    <property type="term" value="F:NAD+ synthase (glutamine-hydrolyzing) activity"/>
    <property type="evidence" value="ECO:0007669"/>
    <property type="project" value="UniProtKB-EC"/>
</dbReference>
<dbReference type="GO" id="GO:0009435">
    <property type="term" value="P:NAD+ biosynthetic process"/>
    <property type="evidence" value="ECO:0007669"/>
    <property type="project" value="UniProtKB-UniPathway"/>
</dbReference>
<dbReference type="PANTHER" id="PTHR23090:SF9">
    <property type="entry name" value="GLUTAMINE-DEPENDENT NAD(+) SYNTHETASE"/>
    <property type="match status" value="1"/>
</dbReference>
<comment type="similarity">
    <text evidence="2">In the C-terminal section; belongs to the NAD synthetase family.</text>
</comment>
<dbReference type="UniPathway" id="UPA00253">
    <property type="reaction ID" value="UER00334"/>
</dbReference>
<dbReference type="PIRSF" id="PIRSF006630">
    <property type="entry name" value="NADS_GAT"/>
    <property type="match status" value="1"/>
</dbReference>
<dbReference type="Pfam" id="PF02540">
    <property type="entry name" value="NAD_synthase"/>
    <property type="match status" value="1"/>
</dbReference>
<feature type="non-terminal residue" evidence="9">
    <location>
        <position position="447"/>
    </location>
</feature>
<comment type="pathway">
    <text evidence="1">Cofactor biosynthesis; NAD(+) biosynthesis; NAD(+) from deamido-NAD(+) (L-Gln route): step 1/1.</text>
</comment>
<dbReference type="InterPro" id="IPR014445">
    <property type="entry name" value="Gln-dep_NAD_synthase"/>
</dbReference>
<evidence type="ECO:0000313" key="9">
    <source>
        <dbReference type="EMBL" id="SVB93020.1"/>
    </source>
</evidence>
<keyword evidence="7" id="KW-0520">NAD</keyword>
<gene>
    <name evidence="9" type="ORF">METZ01_LOCUS245874</name>
</gene>
<dbReference type="InterPro" id="IPR014729">
    <property type="entry name" value="Rossmann-like_a/b/a_fold"/>
</dbReference>
<organism evidence="9">
    <name type="scientific">marine metagenome</name>
    <dbReference type="NCBI Taxonomy" id="408172"/>
    <lineage>
        <taxon>unclassified sequences</taxon>
        <taxon>metagenomes</taxon>
        <taxon>ecological metagenomes</taxon>
    </lineage>
</organism>
<dbReference type="GO" id="GO:0004359">
    <property type="term" value="F:glutaminase activity"/>
    <property type="evidence" value="ECO:0007669"/>
    <property type="project" value="InterPro"/>
</dbReference>
<dbReference type="SUPFAM" id="SSF56317">
    <property type="entry name" value="Carbon-nitrogen hydrolase"/>
    <property type="match status" value="1"/>
</dbReference>
<evidence type="ECO:0000256" key="7">
    <source>
        <dbReference type="ARBA" id="ARBA00023027"/>
    </source>
</evidence>
<dbReference type="NCBIfam" id="TIGR00552">
    <property type="entry name" value="nadE"/>
    <property type="match status" value="1"/>
</dbReference>
<dbReference type="NCBIfam" id="NF010588">
    <property type="entry name" value="PRK13981.1"/>
    <property type="match status" value="1"/>
</dbReference>
<dbReference type="EMBL" id="UINC01064393">
    <property type="protein sequence ID" value="SVB93020.1"/>
    <property type="molecule type" value="Genomic_DNA"/>
</dbReference>
<keyword evidence="5" id="KW-0547">Nucleotide-binding</keyword>
<evidence type="ECO:0000256" key="1">
    <source>
        <dbReference type="ARBA" id="ARBA00005188"/>
    </source>
</evidence>
<dbReference type="AlphaFoldDB" id="A0A382I063"/>
<keyword evidence="4" id="KW-0436">Ligase</keyword>
<dbReference type="EC" id="6.3.5.1" evidence="3"/>
<keyword evidence="6" id="KW-0067">ATP-binding</keyword>
<reference evidence="9" key="1">
    <citation type="submission" date="2018-05" db="EMBL/GenBank/DDBJ databases">
        <authorList>
            <person name="Lanie J.A."/>
            <person name="Ng W.-L."/>
            <person name="Kazmierczak K.M."/>
            <person name="Andrzejewski T.M."/>
            <person name="Davidsen T.M."/>
            <person name="Wayne K.J."/>
            <person name="Tettelin H."/>
            <person name="Glass J.I."/>
            <person name="Rusch D."/>
            <person name="Podicherti R."/>
            <person name="Tsui H.-C.T."/>
            <person name="Winkler M.E."/>
        </authorList>
    </citation>
    <scope>NUCLEOTIDE SEQUENCE</scope>
</reference>
<dbReference type="InterPro" id="IPR003694">
    <property type="entry name" value="NAD_synthase"/>
</dbReference>
<dbReference type="Gene3D" id="3.40.50.620">
    <property type="entry name" value="HUPs"/>
    <property type="match status" value="1"/>
</dbReference>
<proteinExistence type="inferred from homology"/>
<evidence type="ECO:0000256" key="3">
    <source>
        <dbReference type="ARBA" id="ARBA00012743"/>
    </source>
</evidence>